<accession>A0A368L6K0</accession>
<dbReference type="PANTHER" id="PTHR34610:SF3">
    <property type="entry name" value="SSL7007 PROTEIN"/>
    <property type="match status" value="1"/>
</dbReference>
<organism evidence="2 3">
    <name type="scientific">Parvibium lacunae</name>
    <dbReference type="NCBI Taxonomy" id="1888893"/>
    <lineage>
        <taxon>Bacteria</taxon>
        <taxon>Pseudomonadati</taxon>
        <taxon>Pseudomonadota</taxon>
        <taxon>Betaproteobacteria</taxon>
        <taxon>Burkholderiales</taxon>
        <taxon>Alcaligenaceae</taxon>
        <taxon>Parvibium</taxon>
    </lineage>
</organism>
<keyword evidence="3" id="KW-1185">Reference proteome</keyword>
<dbReference type="PANTHER" id="PTHR34610">
    <property type="entry name" value="SSL7007 PROTEIN"/>
    <property type="match status" value="1"/>
</dbReference>
<dbReference type="SUPFAM" id="SSF88723">
    <property type="entry name" value="PIN domain-like"/>
    <property type="match status" value="1"/>
</dbReference>
<evidence type="ECO:0000313" key="2">
    <source>
        <dbReference type="EMBL" id="RCS59318.1"/>
    </source>
</evidence>
<comment type="caution">
    <text evidence="2">The sequence shown here is derived from an EMBL/GenBank/DDBJ whole genome shotgun (WGS) entry which is preliminary data.</text>
</comment>
<dbReference type="Proteomes" id="UP000252357">
    <property type="component" value="Unassembled WGS sequence"/>
</dbReference>
<gene>
    <name evidence="2" type="ORF">DU000_00820</name>
</gene>
<dbReference type="NCBIfam" id="TIGR00305">
    <property type="entry name" value="putative toxin-antitoxin system toxin component, PIN family"/>
    <property type="match status" value="1"/>
</dbReference>
<dbReference type="Gene3D" id="3.40.50.1010">
    <property type="entry name" value="5'-nuclease"/>
    <property type="match status" value="1"/>
</dbReference>
<name>A0A368L6K0_9BURK</name>
<dbReference type="OrthoDB" id="9792229at2"/>
<dbReference type="EMBL" id="QPGB01000001">
    <property type="protein sequence ID" value="RCS59318.1"/>
    <property type="molecule type" value="Genomic_DNA"/>
</dbReference>
<reference evidence="2 3" key="1">
    <citation type="journal article" date="2018" name="Int. J. Syst. Evol. Microbiol.">
        <title>Parvibium lacunae gen. nov., sp. nov., a new member of the family Alcaligenaceae isolated from a freshwater pond.</title>
        <authorList>
            <person name="Chen W.M."/>
            <person name="Xie P.B."/>
            <person name="Hsu M.Y."/>
            <person name="Sheu S.Y."/>
        </authorList>
    </citation>
    <scope>NUCLEOTIDE SEQUENCE [LARGE SCALE GENOMIC DNA]</scope>
    <source>
        <strain evidence="2 3">KMB9</strain>
    </source>
</reference>
<protein>
    <submittedName>
        <fullName evidence="2">Putative toxin-antitoxin system toxin component, PIN family</fullName>
    </submittedName>
</protein>
<dbReference type="Pfam" id="PF13470">
    <property type="entry name" value="PIN_3"/>
    <property type="match status" value="1"/>
</dbReference>
<proteinExistence type="predicted"/>
<dbReference type="AlphaFoldDB" id="A0A368L6K0"/>
<sequence length="161" mass="18353">MIIQSEQSQTAHCTEIMPPCSTQVEKWVLDTNIILDWLHFHDRRTHGLANAVAAQQVTLYASPATLHELQRVLNYPQFKLTPEAQTALYQRYVSAVQVLDHPSAAPGTLPRCRDKEDQKFLELAQACAAQRLISKDKRLLELNRANTRRRFNLSFTISNLG</sequence>
<dbReference type="RefSeq" id="WP_114401467.1">
    <property type="nucleotide sequence ID" value="NZ_QPGB01000001.1"/>
</dbReference>
<dbReference type="InterPro" id="IPR002716">
    <property type="entry name" value="PIN_dom"/>
</dbReference>
<dbReference type="CDD" id="cd09854">
    <property type="entry name" value="PIN_VapC-like"/>
    <property type="match status" value="1"/>
</dbReference>
<dbReference type="InterPro" id="IPR002850">
    <property type="entry name" value="PIN_toxin-like"/>
</dbReference>
<dbReference type="InterPro" id="IPR029060">
    <property type="entry name" value="PIN-like_dom_sf"/>
</dbReference>
<evidence type="ECO:0000259" key="1">
    <source>
        <dbReference type="Pfam" id="PF13470"/>
    </source>
</evidence>
<evidence type="ECO:0000313" key="3">
    <source>
        <dbReference type="Proteomes" id="UP000252357"/>
    </source>
</evidence>
<feature type="domain" description="PIN" evidence="1">
    <location>
        <begin position="27"/>
        <end position="138"/>
    </location>
</feature>